<accession>A0A8D5AGQ9</accession>
<organism evidence="4 5">
    <name type="scientific">Methylogaea oryzae</name>
    <dbReference type="NCBI Taxonomy" id="1295382"/>
    <lineage>
        <taxon>Bacteria</taxon>
        <taxon>Pseudomonadati</taxon>
        <taxon>Pseudomonadota</taxon>
        <taxon>Gammaproteobacteria</taxon>
        <taxon>Methylococcales</taxon>
        <taxon>Methylococcaceae</taxon>
        <taxon>Methylogaea</taxon>
    </lineage>
</organism>
<dbReference type="InterPro" id="IPR003423">
    <property type="entry name" value="OMP_efflux"/>
</dbReference>
<dbReference type="PROSITE" id="PS51257">
    <property type="entry name" value="PROKAR_LIPOPROTEIN"/>
    <property type="match status" value="1"/>
</dbReference>
<keyword evidence="3" id="KW-0175">Coiled coil</keyword>
<dbReference type="KEGG" id="moz:MoryE10_00670"/>
<keyword evidence="2" id="KW-0812">Transmembrane</keyword>
<protein>
    <submittedName>
        <fullName evidence="4">RND transporter</fullName>
    </submittedName>
</protein>
<evidence type="ECO:0000313" key="4">
    <source>
        <dbReference type="EMBL" id="BBL69461.1"/>
    </source>
</evidence>
<dbReference type="RefSeq" id="WP_221047862.1">
    <property type="nucleotide sequence ID" value="NZ_AP019782.1"/>
</dbReference>
<dbReference type="NCBIfam" id="TIGR01845">
    <property type="entry name" value="outer_NodT"/>
    <property type="match status" value="1"/>
</dbReference>
<evidence type="ECO:0000256" key="1">
    <source>
        <dbReference type="ARBA" id="ARBA00007613"/>
    </source>
</evidence>
<reference evidence="4" key="1">
    <citation type="submission" date="2019-06" db="EMBL/GenBank/DDBJ databases">
        <title>Complete genome sequence of Methylogaea oryzae strain JCM16910.</title>
        <authorList>
            <person name="Asakawa S."/>
        </authorList>
    </citation>
    <scope>NUCLEOTIDE SEQUENCE</scope>
    <source>
        <strain evidence="4">E10</strain>
    </source>
</reference>
<gene>
    <name evidence="4" type="ORF">MoryE10_00670</name>
</gene>
<evidence type="ECO:0000313" key="5">
    <source>
        <dbReference type="Proteomes" id="UP000824988"/>
    </source>
</evidence>
<dbReference type="GO" id="GO:0009279">
    <property type="term" value="C:cell outer membrane"/>
    <property type="evidence" value="ECO:0007669"/>
    <property type="project" value="UniProtKB-SubCell"/>
</dbReference>
<dbReference type="EMBL" id="AP019782">
    <property type="protein sequence ID" value="BBL69461.1"/>
    <property type="molecule type" value="Genomic_DNA"/>
</dbReference>
<keyword evidence="2" id="KW-1134">Transmembrane beta strand</keyword>
<comment type="subcellular location">
    <subcellularLocation>
        <location evidence="2">Cell outer membrane</location>
        <topology evidence="2">Lipid-anchor</topology>
    </subcellularLocation>
</comment>
<comment type="similarity">
    <text evidence="1 2">Belongs to the outer membrane factor (OMF) (TC 1.B.17) family.</text>
</comment>
<dbReference type="AlphaFoldDB" id="A0A8D5AGQ9"/>
<name>A0A8D5AGQ9_9GAMM</name>
<evidence type="ECO:0000256" key="3">
    <source>
        <dbReference type="SAM" id="Coils"/>
    </source>
</evidence>
<keyword evidence="5" id="KW-1185">Reference proteome</keyword>
<evidence type="ECO:0000256" key="2">
    <source>
        <dbReference type="RuleBase" id="RU362097"/>
    </source>
</evidence>
<dbReference type="Pfam" id="PF02321">
    <property type="entry name" value="OEP"/>
    <property type="match status" value="2"/>
</dbReference>
<dbReference type="PANTHER" id="PTHR30203">
    <property type="entry name" value="OUTER MEMBRANE CATION EFFLUX PROTEIN"/>
    <property type="match status" value="1"/>
</dbReference>
<proteinExistence type="inferred from homology"/>
<sequence>MSGNRGSGHRKKRGRLPITAVLALASLLGGCFKLGPDFIAPEIKTAENWLDKDNTTLKRGDFRQWWKIFKDPALDNVIDTAYRQNPGLQAAAVRIMEARAQLGIAKGKLFPQTQQLGSSLSHNQLSGNSPNLTNFDRIYTAFDMGFDALWEVDLWGKFRRGVEAADANLEASLLDYDDVLVSLTAEAASGYTQIRAFEQRLALARDNVEIQQRSLRIAEAQYRNGISTELDVQQAKALLHGTRALVSSLEIGLRQSKNALSILLGLPPDHLADLLGNKGAIPSAPPDVAVGIPAEVVRRRPDVRREEFKAAAQSAMIGVTQADLFPRFSLQGSIGLLAGSTQGVDAFDVFGAHAMAAKIGPTVTWPILHYGRLKNNVRVQDARFQELLIGYQNAVLKALREVEDAMVAFLKTREQVADLQQGVEASRRAVDISLAQYREGIEDYNRVLNAQQFLVQQQDRLTSSQGDVARHLIAMYKALGGGWELREGREIVPEDIRRAMAERTDWGGMLDEEAEAPPPQP</sequence>
<feature type="coiled-coil region" evidence="3">
    <location>
        <begin position="194"/>
        <end position="221"/>
    </location>
</feature>
<keyword evidence="2" id="KW-0472">Membrane</keyword>
<keyword evidence="2" id="KW-0564">Palmitate</keyword>
<dbReference type="GO" id="GO:0015562">
    <property type="term" value="F:efflux transmembrane transporter activity"/>
    <property type="evidence" value="ECO:0007669"/>
    <property type="project" value="InterPro"/>
</dbReference>
<dbReference type="Proteomes" id="UP000824988">
    <property type="component" value="Chromosome"/>
</dbReference>
<keyword evidence="2" id="KW-0449">Lipoprotein</keyword>
<dbReference type="InterPro" id="IPR010131">
    <property type="entry name" value="MdtP/NodT-like"/>
</dbReference>